<evidence type="ECO:0000313" key="3">
    <source>
        <dbReference type="Proteomes" id="UP000553632"/>
    </source>
</evidence>
<feature type="compositionally biased region" description="Low complexity" evidence="1">
    <location>
        <begin position="33"/>
        <end position="61"/>
    </location>
</feature>
<dbReference type="EMBL" id="JABANO010026304">
    <property type="protein sequence ID" value="KAF4718761.1"/>
    <property type="molecule type" value="Genomic_DNA"/>
</dbReference>
<dbReference type="OMA" id="SWRRIKH"/>
<feature type="region of interest" description="Disordered" evidence="1">
    <location>
        <begin position="1"/>
        <end position="61"/>
    </location>
</feature>
<dbReference type="AlphaFoldDB" id="A0A7J6REJ9"/>
<sequence>MPKRPSRSKPPQTKKPKLRQTNSGLLSAPENPAAPSTKPAAKPPIAKSSPLPKPSSPVSSLPSALIDATLDLPTASDYDSQTRAFVHQHPLHASIPTHDQPITTPLQPPSTDGPSIPGYLVADLPKSTSLSHFLDRDWPDFIPPSWRRIKHIDKAQPSSLTSLSAIIMSGLGLSSRLALSGVIHPITCVAFQGRLSDAAFGRDGTSRARFLLESALTELLSIVIEGRCPDYNLTTPCSRCLDIEQALSRFTGFTAPPPQPAFSKGGKGKGGKGNRFSSDSTPSTTHVQALTTTTAGLDNSVKPEPPHKAYP</sequence>
<accession>A0A7J6REJ9</accession>
<reference evidence="2 3" key="1">
    <citation type="submission" date="2020-04" db="EMBL/GenBank/DDBJ databases">
        <title>Perkinsus olseni comparative genomics.</title>
        <authorList>
            <person name="Bogema D.R."/>
        </authorList>
    </citation>
    <scope>NUCLEOTIDE SEQUENCE [LARGE SCALE GENOMIC DNA]</scope>
    <source>
        <strain evidence="2 3">ATCC PRA-207</strain>
    </source>
</reference>
<dbReference type="Proteomes" id="UP000553632">
    <property type="component" value="Unassembled WGS sequence"/>
</dbReference>
<gene>
    <name evidence="2" type="ORF">FOZ63_028095</name>
</gene>
<feature type="region of interest" description="Disordered" evidence="1">
    <location>
        <begin position="253"/>
        <end position="311"/>
    </location>
</feature>
<protein>
    <submittedName>
        <fullName evidence="2">Uncharacterized protein</fullName>
    </submittedName>
</protein>
<comment type="caution">
    <text evidence="2">The sequence shown here is derived from an EMBL/GenBank/DDBJ whole genome shotgun (WGS) entry which is preliminary data.</text>
</comment>
<evidence type="ECO:0000313" key="2">
    <source>
        <dbReference type="EMBL" id="KAF4718761.1"/>
    </source>
</evidence>
<name>A0A7J6REJ9_PEROL</name>
<organism evidence="2 3">
    <name type="scientific">Perkinsus olseni</name>
    <name type="common">Perkinsus atlanticus</name>
    <dbReference type="NCBI Taxonomy" id="32597"/>
    <lineage>
        <taxon>Eukaryota</taxon>
        <taxon>Sar</taxon>
        <taxon>Alveolata</taxon>
        <taxon>Perkinsozoa</taxon>
        <taxon>Perkinsea</taxon>
        <taxon>Perkinsida</taxon>
        <taxon>Perkinsidae</taxon>
        <taxon>Perkinsus</taxon>
    </lineage>
</organism>
<feature type="compositionally biased region" description="Basic residues" evidence="1">
    <location>
        <begin position="1"/>
        <end position="18"/>
    </location>
</feature>
<keyword evidence="3" id="KW-1185">Reference proteome</keyword>
<feature type="compositionally biased region" description="Low complexity" evidence="1">
    <location>
        <begin position="284"/>
        <end position="294"/>
    </location>
</feature>
<proteinExistence type="predicted"/>
<evidence type="ECO:0000256" key="1">
    <source>
        <dbReference type="SAM" id="MobiDB-lite"/>
    </source>
</evidence>